<sequence length="87" mass="9743">MRLQALVSGLTLTFSSNLTDVRPTAVFPVRISCRVPQLHSISPPHRSFDVDFGIQSPRLYRTHLTQKSQGTIISTCWIYATISSIPE</sequence>
<protein>
    <submittedName>
        <fullName evidence="1">Uncharacterized protein</fullName>
    </submittedName>
</protein>
<organism evidence="1 2">
    <name type="scientific">Roridomyces roridus</name>
    <dbReference type="NCBI Taxonomy" id="1738132"/>
    <lineage>
        <taxon>Eukaryota</taxon>
        <taxon>Fungi</taxon>
        <taxon>Dikarya</taxon>
        <taxon>Basidiomycota</taxon>
        <taxon>Agaricomycotina</taxon>
        <taxon>Agaricomycetes</taxon>
        <taxon>Agaricomycetidae</taxon>
        <taxon>Agaricales</taxon>
        <taxon>Marasmiineae</taxon>
        <taxon>Mycenaceae</taxon>
        <taxon>Roridomyces</taxon>
    </lineage>
</organism>
<gene>
    <name evidence="1" type="ORF">FB45DRAFT_902268</name>
</gene>
<accession>A0AAD7C3I0</accession>
<reference evidence="1" key="1">
    <citation type="submission" date="2023-03" db="EMBL/GenBank/DDBJ databases">
        <title>Massive genome expansion in bonnet fungi (Mycena s.s.) driven by repeated elements and novel gene families across ecological guilds.</title>
        <authorList>
            <consortium name="Lawrence Berkeley National Laboratory"/>
            <person name="Harder C.B."/>
            <person name="Miyauchi S."/>
            <person name="Viragh M."/>
            <person name="Kuo A."/>
            <person name="Thoen E."/>
            <person name="Andreopoulos B."/>
            <person name="Lu D."/>
            <person name="Skrede I."/>
            <person name="Drula E."/>
            <person name="Henrissat B."/>
            <person name="Morin E."/>
            <person name="Kohler A."/>
            <person name="Barry K."/>
            <person name="LaButti K."/>
            <person name="Morin E."/>
            <person name="Salamov A."/>
            <person name="Lipzen A."/>
            <person name="Mereny Z."/>
            <person name="Hegedus B."/>
            <person name="Baldrian P."/>
            <person name="Stursova M."/>
            <person name="Weitz H."/>
            <person name="Taylor A."/>
            <person name="Grigoriev I.V."/>
            <person name="Nagy L.G."/>
            <person name="Martin F."/>
            <person name="Kauserud H."/>
        </authorList>
    </citation>
    <scope>NUCLEOTIDE SEQUENCE</scope>
    <source>
        <strain evidence="1">9284</strain>
    </source>
</reference>
<keyword evidence="2" id="KW-1185">Reference proteome</keyword>
<evidence type="ECO:0000313" key="1">
    <source>
        <dbReference type="EMBL" id="KAJ7638209.1"/>
    </source>
</evidence>
<evidence type="ECO:0000313" key="2">
    <source>
        <dbReference type="Proteomes" id="UP001221142"/>
    </source>
</evidence>
<dbReference type="EMBL" id="JARKIF010000005">
    <property type="protein sequence ID" value="KAJ7638209.1"/>
    <property type="molecule type" value="Genomic_DNA"/>
</dbReference>
<name>A0AAD7C3I0_9AGAR</name>
<proteinExistence type="predicted"/>
<comment type="caution">
    <text evidence="1">The sequence shown here is derived from an EMBL/GenBank/DDBJ whole genome shotgun (WGS) entry which is preliminary data.</text>
</comment>
<dbReference type="Proteomes" id="UP001221142">
    <property type="component" value="Unassembled WGS sequence"/>
</dbReference>
<dbReference type="AlphaFoldDB" id="A0AAD7C3I0"/>